<dbReference type="Proteomes" id="UP001624684">
    <property type="component" value="Unassembled WGS sequence"/>
</dbReference>
<dbReference type="EMBL" id="JBJJXE010000003">
    <property type="protein sequence ID" value="MFL1732085.1"/>
    <property type="molecule type" value="Genomic_DNA"/>
</dbReference>
<protein>
    <submittedName>
        <fullName evidence="2">Type V CRISPR-associated protein Cas4</fullName>
    </submittedName>
</protein>
<dbReference type="Gene3D" id="3.90.320.10">
    <property type="match status" value="1"/>
</dbReference>
<dbReference type="NCBIfam" id="TIGR04328">
    <property type="entry name" value="cas4_PREFRAN"/>
    <property type="match status" value="1"/>
</dbReference>
<feature type="domain" description="DUF83" evidence="1">
    <location>
        <begin position="10"/>
        <end position="182"/>
    </location>
</feature>
<proteinExistence type="predicted"/>
<accession>A0ABW8U5E9</accession>
<organism evidence="2 3">
    <name type="scientific">Moraxella oculi</name>
    <dbReference type="NCBI Taxonomy" id="2940516"/>
    <lineage>
        <taxon>Bacteria</taxon>
        <taxon>Pseudomonadati</taxon>
        <taxon>Pseudomonadota</taxon>
        <taxon>Gammaproteobacteria</taxon>
        <taxon>Moraxellales</taxon>
        <taxon>Moraxellaceae</taxon>
        <taxon>Moraxella</taxon>
    </lineage>
</organism>
<dbReference type="InterPro" id="IPR011604">
    <property type="entry name" value="PDDEXK-like_dom_sf"/>
</dbReference>
<gene>
    <name evidence="2" type="primary">cas4</name>
    <name evidence="2" type="ORF">ACJHVH_03600</name>
</gene>
<evidence type="ECO:0000259" key="1">
    <source>
        <dbReference type="Pfam" id="PF01930"/>
    </source>
</evidence>
<dbReference type="Pfam" id="PF01930">
    <property type="entry name" value="Cas_Cas4"/>
    <property type="match status" value="1"/>
</dbReference>
<dbReference type="InterPro" id="IPR022765">
    <property type="entry name" value="Dna2/Cas4_DUF83"/>
</dbReference>
<reference evidence="2 3" key="1">
    <citation type="submission" date="2024-11" db="EMBL/GenBank/DDBJ databases">
        <title>First Report of Moraxella oculi in Brazil in an Infectious Bovine Keratoconjunctivitis Outbreak.</title>
        <authorList>
            <person name="Carvalho C.V."/>
            <person name="Domingues R."/>
            <person name="Coutinho C."/>
            <person name="Honorio N.T.B.S."/>
            <person name="Faza D.R.L.R."/>
            <person name="Carvalho W.A."/>
            <person name="Machado A.B.F."/>
            <person name="Martins M.F."/>
            <person name="Gaspar E.B."/>
        </authorList>
    </citation>
    <scope>NUCLEOTIDE SEQUENCE [LARGE SCALE GENOMIC DNA]</scope>
    <source>
        <strain evidence="2 3">2117LE</strain>
    </source>
</reference>
<evidence type="ECO:0000313" key="2">
    <source>
        <dbReference type="EMBL" id="MFL1732085.1"/>
    </source>
</evidence>
<dbReference type="InterPro" id="IPR027616">
    <property type="entry name" value="Cas4_PREFRAN"/>
</dbReference>
<evidence type="ECO:0000313" key="3">
    <source>
        <dbReference type="Proteomes" id="UP001624684"/>
    </source>
</evidence>
<dbReference type="RefSeq" id="WP_407068791.1">
    <property type="nucleotide sequence ID" value="NZ_JBJJXE010000003.1"/>
</dbReference>
<keyword evidence="3" id="KW-1185">Reference proteome</keyword>
<name>A0ABW8U5E9_9GAMM</name>
<comment type="caution">
    <text evidence="2">The sequence shown here is derived from an EMBL/GenBank/DDBJ whole genome shotgun (WGS) entry which is preliminary data.</text>
</comment>
<sequence>MTMEHNVLNISQLNDFVFCPYSIYLHNVYQNLDEEHYHDTPQVAGKQAHETVDKGSYSTKKNVLTGIFVHCEYYGLIGRIDQYFIEDKKLVERKKKIKTIYDGYKLQLYAQYFCLIEMGFEVEYLGFHSMDDNKNYKLEIPNDEIISWFECYLNKIRNYNPNFGIKNINLNKCQYCIYSALCDQTPLFTE</sequence>